<reference evidence="2" key="1">
    <citation type="journal article" date="2023" name="Hortic. Res.">
        <title>A chromosome-level phased genome enabling allele-level studies in sweet orange: a case study on citrus Huanglongbing tolerance.</title>
        <authorList>
            <person name="Wu B."/>
            <person name="Yu Q."/>
            <person name="Deng Z."/>
            <person name="Duan Y."/>
            <person name="Luo F."/>
            <person name="Gmitter F. Jr."/>
        </authorList>
    </citation>
    <scope>NUCLEOTIDE SEQUENCE [LARGE SCALE GENOMIC DNA]</scope>
    <source>
        <strain evidence="2">cv. Valencia</strain>
    </source>
</reference>
<dbReference type="Proteomes" id="UP000829398">
    <property type="component" value="Chromosome 3"/>
</dbReference>
<dbReference type="EMBL" id="CM039172">
    <property type="protein sequence ID" value="KAH9786840.1"/>
    <property type="molecule type" value="Genomic_DNA"/>
</dbReference>
<evidence type="ECO:0000313" key="1">
    <source>
        <dbReference type="EMBL" id="KAH9786840.1"/>
    </source>
</evidence>
<organism evidence="1 2">
    <name type="scientific">Citrus sinensis</name>
    <name type="common">Sweet orange</name>
    <name type="synonym">Citrus aurantium var. sinensis</name>
    <dbReference type="NCBI Taxonomy" id="2711"/>
    <lineage>
        <taxon>Eukaryota</taxon>
        <taxon>Viridiplantae</taxon>
        <taxon>Streptophyta</taxon>
        <taxon>Embryophyta</taxon>
        <taxon>Tracheophyta</taxon>
        <taxon>Spermatophyta</taxon>
        <taxon>Magnoliopsida</taxon>
        <taxon>eudicotyledons</taxon>
        <taxon>Gunneridae</taxon>
        <taxon>Pentapetalae</taxon>
        <taxon>rosids</taxon>
        <taxon>malvids</taxon>
        <taxon>Sapindales</taxon>
        <taxon>Rutaceae</taxon>
        <taxon>Aurantioideae</taxon>
        <taxon>Citrus</taxon>
    </lineage>
</organism>
<proteinExistence type="predicted"/>
<accession>A0ACB8MMH9</accession>
<gene>
    <name evidence="1" type="ORF">KPL71_010401</name>
</gene>
<protein>
    <submittedName>
        <fullName evidence="1">BED-type domain-containing protein</fullName>
    </submittedName>
</protein>
<name>A0ACB8MMH9_CITSI</name>
<sequence length="652" mass="74122">MTTVLLAILGESEFRVEMTTFYFHFKILLIGLIVGSTFNMSSSLPTPHLMDDEGNQTQGESAASVTHGGLRRKGRLRSIVWEHFEKKKINGIDKAVCNYCKNALVARSSDGTKHLHDHLKTCQVKKEIETTEFPPAKKAAGEKGKTAVETHFDPDVTRRKMARAIVMHEYPLSIVEHQGLRDVMSSLNQLWKPVSRNTIKKEILDMYECERAKYINVLEQTQGRIAITTDMWTAENQTKAYMAITAHFIDDAWALRSILLSFLEVPGSHTGQVLCDKLMGSLLELNIERKLSSITVDNAATNDRMIDFMLLALDKNDLILGGQKLHVRCCAHIQNLIVKDGLSVIGDLIANIRESVIFWSGSTKRKSTFDENARKLGITSGRKLVQDCPTRWNSTYLMICSALHYKNVFCRLKNIDGQYKCLPSEHDWQLASALENDLKCFYDCTTLFSGTSYPTSNLFLRHVCDIRLCLNEWVSTPRYDEFRIMAQKMIEKFDKYWHDMSGILSIACIFDPRFKIRLVEYYFSHSMPSSGSYKGSTEWILGFTSFVNVGNEEVKDELDTYLGEKLVPFNVEEEFDVLAWWKVNGGNYPILSQIARDILTIPVTTVASESAFSIGGRFVSPYRNRLHPSTLEALMCSQSWIRALCGGIWFAF</sequence>
<evidence type="ECO:0000313" key="2">
    <source>
        <dbReference type="Proteomes" id="UP000829398"/>
    </source>
</evidence>
<comment type="caution">
    <text evidence="1">The sequence shown here is derived from an EMBL/GenBank/DDBJ whole genome shotgun (WGS) entry which is preliminary data.</text>
</comment>
<keyword evidence="2" id="KW-1185">Reference proteome</keyword>